<evidence type="ECO:0000313" key="3">
    <source>
        <dbReference type="Proteomes" id="UP000606494"/>
    </source>
</evidence>
<reference evidence="2 3" key="1">
    <citation type="submission" date="2020-08" db="EMBL/GenBank/DDBJ databases">
        <title>Sphingobacterium sp. DN00404 isolated from aquaculture water.</title>
        <authorList>
            <person name="Zhang M."/>
        </authorList>
    </citation>
    <scope>NUCLEOTIDE SEQUENCE [LARGE SCALE GENOMIC DNA]</scope>
    <source>
        <strain evidence="2 3">KCTC 32294</strain>
    </source>
</reference>
<dbReference type="CDD" id="cd04301">
    <property type="entry name" value="NAT_SF"/>
    <property type="match status" value="1"/>
</dbReference>
<dbReference type="PROSITE" id="PS51186">
    <property type="entry name" value="GNAT"/>
    <property type="match status" value="1"/>
</dbReference>
<dbReference type="Gene3D" id="3.40.630.30">
    <property type="match status" value="1"/>
</dbReference>
<dbReference type="InterPro" id="IPR016181">
    <property type="entry name" value="Acyl_CoA_acyltransferase"/>
</dbReference>
<evidence type="ECO:0000313" key="2">
    <source>
        <dbReference type="EMBL" id="MBD1426209.1"/>
    </source>
</evidence>
<sequence>MDKNLHIKKLSINDIVRFEQLIKLFADIFEMTEFFMPKRAYLHKLLSKDDFHVFVVLKESSVIGGLTVYTLNQYYCEKPLAYIFDVAVCPQWQRHGVGTTLIQETKLYFQQNGYEELFVQAEKADTHALDFYRKTQPTAEDDVLHFTWEKR</sequence>
<dbReference type="Pfam" id="PF00583">
    <property type="entry name" value="Acetyltransf_1"/>
    <property type="match status" value="1"/>
</dbReference>
<proteinExistence type="predicted"/>
<dbReference type="InterPro" id="IPR000182">
    <property type="entry name" value="GNAT_dom"/>
</dbReference>
<feature type="domain" description="N-acetyltransferase" evidence="1">
    <location>
        <begin position="5"/>
        <end position="151"/>
    </location>
</feature>
<dbReference type="EMBL" id="JACNYK010000002">
    <property type="protein sequence ID" value="MBD1426209.1"/>
    <property type="molecule type" value="Genomic_DNA"/>
</dbReference>
<keyword evidence="3" id="KW-1185">Reference proteome</keyword>
<protein>
    <submittedName>
        <fullName evidence="2">GNAT family N-acetyltransferase</fullName>
    </submittedName>
</protein>
<evidence type="ECO:0000259" key="1">
    <source>
        <dbReference type="PROSITE" id="PS51186"/>
    </source>
</evidence>
<comment type="caution">
    <text evidence="2">The sequence shown here is derived from an EMBL/GenBank/DDBJ whole genome shotgun (WGS) entry which is preliminary data.</text>
</comment>
<gene>
    <name evidence="2" type="ORF">H8B17_11500</name>
</gene>
<dbReference type="Proteomes" id="UP000606494">
    <property type="component" value="Unassembled WGS sequence"/>
</dbReference>
<organism evidence="2 3">
    <name type="scientific">Sphingobacterium arenae</name>
    <dbReference type="NCBI Taxonomy" id="1280598"/>
    <lineage>
        <taxon>Bacteria</taxon>
        <taxon>Pseudomonadati</taxon>
        <taxon>Bacteroidota</taxon>
        <taxon>Sphingobacteriia</taxon>
        <taxon>Sphingobacteriales</taxon>
        <taxon>Sphingobacteriaceae</taxon>
        <taxon>Sphingobacterium</taxon>
    </lineage>
</organism>
<name>A0ABR7Y4L5_9SPHI</name>
<dbReference type="SUPFAM" id="SSF55729">
    <property type="entry name" value="Acyl-CoA N-acyltransferases (Nat)"/>
    <property type="match status" value="1"/>
</dbReference>
<dbReference type="RefSeq" id="WP_190309297.1">
    <property type="nucleotide sequence ID" value="NZ_JACNYK010000002.1"/>
</dbReference>
<accession>A0ABR7Y4L5</accession>